<name>A0ABS6H508_9PROT</name>
<sequence length="760" mass="79577">MDAKGWIGASVPRREDARHLLGQGVFAGDVTAPGMLELAFWRSPVAHGRIGAVTRPAGVYVAGEIGPVTLLPAGPDMPGFRQAPYPPLAEEVVRFVGQPVLAALAATRGAAEDLCARCEVEIAPLPAFADVPAALAPGAAVLHPGWADNRYGSGHVKAGDVAGLDAPIRIRRQLGLGRQSAAPMEPRALIAVPDRRTGELVLHISSQGPHVLRHALAAMLGLPESRLRVVAPDVGGGFGAKNRLMPEEVVACALALKLDRPIRWVEDRREHLMAGAQAREHLYDLTLHATRDGIALGIEGELWVDAGAYALWPTGAFAEAGMAARNLGGPYGIAHLDVRHHTVATTKPPMGPYRGVGRTGACFAIERLMDALADEVGVSRYDIRRRNLIAQLPHTTAAGMTLDTGDYPAALEACAGMLDLPALEARRAAGEKVGVGFAIYTEQSGHGTTEWAGRKARVVPGHETATLRMHPDGSLTLLTAIHNHGQGLETTLAQIVAEELGLHPDAIAVRHGDTGLSPFGFGTFASRSLVFAGGAAKAAAEMLGAKLRRIAAHFLQADVTLVDLREGRAWAGAASIPLVDLAHAATMRQERLPPGEPPGLEATADYCPPEDAGVFSYGVHAAVVRVDAETGAVALEDYCVAEDCGTMINPMVVDGQVKGGVVQGIGTALTEELRFDAEAQPLSTTFAEYRLPDAPSLPEIRVLHLVTPARSTVHGAKGVGEGGAIAPPAAIASAVEQALGLGMVVTQTPVTPRRVLAVLP</sequence>
<accession>A0ABS6H508</accession>
<gene>
    <name evidence="3" type="ORF">JJQ90_08695</name>
</gene>
<dbReference type="Pfam" id="PF20256">
    <property type="entry name" value="MoCoBD_2"/>
    <property type="match status" value="1"/>
</dbReference>
<dbReference type="InterPro" id="IPR000674">
    <property type="entry name" value="Ald_Oxase/Xan_DH_a/b"/>
</dbReference>
<dbReference type="Proteomes" id="UP000689967">
    <property type="component" value="Unassembled WGS sequence"/>
</dbReference>
<evidence type="ECO:0000313" key="4">
    <source>
        <dbReference type="Proteomes" id="UP000689967"/>
    </source>
</evidence>
<feature type="domain" description="Aldehyde oxidase/xanthine dehydrogenase a/b hammerhead" evidence="2">
    <location>
        <begin position="21"/>
        <end position="126"/>
    </location>
</feature>
<dbReference type="RefSeq" id="WP_216874403.1">
    <property type="nucleotide sequence ID" value="NZ_JAERQM010000002.1"/>
</dbReference>
<evidence type="ECO:0000259" key="2">
    <source>
        <dbReference type="SMART" id="SM01008"/>
    </source>
</evidence>
<evidence type="ECO:0000256" key="1">
    <source>
        <dbReference type="ARBA" id="ARBA00022505"/>
    </source>
</evidence>
<dbReference type="Pfam" id="PF02738">
    <property type="entry name" value="MoCoBD_1"/>
    <property type="match status" value="1"/>
</dbReference>
<dbReference type="SMART" id="SM01008">
    <property type="entry name" value="Ald_Xan_dh_C"/>
    <property type="match status" value="1"/>
</dbReference>
<dbReference type="EMBL" id="JAERQM010000002">
    <property type="protein sequence ID" value="MBU8543782.1"/>
    <property type="molecule type" value="Genomic_DNA"/>
</dbReference>
<proteinExistence type="predicted"/>
<dbReference type="InterPro" id="IPR046867">
    <property type="entry name" value="AldOxase/xan_DH_MoCoBD2"/>
</dbReference>
<keyword evidence="1" id="KW-0500">Molybdenum</keyword>
<organism evidence="3 4">
    <name type="scientific">Falsiroseomonas oleicola</name>
    <dbReference type="NCBI Taxonomy" id="2801474"/>
    <lineage>
        <taxon>Bacteria</taxon>
        <taxon>Pseudomonadati</taxon>
        <taxon>Pseudomonadota</taxon>
        <taxon>Alphaproteobacteria</taxon>
        <taxon>Acetobacterales</taxon>
        <taxon>Roseomonadaceae</taxon>
        <taxon>Falsiroseomonas</taxon>
    </lineage>
</organism>
<keyword evidence="4" id="KW-1185">Reference proteome</keyword>
<protein>
    <submittedName>
        <fullName evidence="3">Xanthine dehydrogenase family protein</fullName>
    </submittedName>
</protein>
<reference evidence="3 4" key="1">
    <citation type="submission" date="2021-01" db="EMBL/GenBank/DDBJ databases">
        <title>Roseomonas sp. nov, a bacterium isolated from an oil production mixture in Yumen Oilfield.</title>
        <authorList>
            <person name="Wu D."/>
        </authorList>
    </citation>
    <scope>NUCLEOTIDE SEQUENCE [LARGE SCALE GENOMIC DNA]</scope>
    <source>
        <strain evidence="3 4">ROY-5-3</strain>
    </source>
</reference>
<dbReference type="InterPro" id="IPR016208">
    <property type="entry name" value="Ald_Oxase/xanthine_DH-like"/>
</dbReference>
<dbReference type="InterPro" id="IPR008274">
    <property type="entry name" value="AldOxase/xan_DH_MoCoBD1"/>
</dbReference>
<evidence type="ECO:0000313" key="3">
    <source>
        <dbReference type="EMBL" id="MBU8543782.1"/>
    </source>
</evidence>
<dbReference type="PANTHER" id="PTHR11908:SF132">
    <property type="entry name" value="ALDEHYDE OXIDASE 1-RELATED"/>
    <property type="match status" value="1"/>
</dbReference>
<comment type="caution">
    <text evidence="3">The sequence shown here is derived from an EMBL/GenBank/DDBJ whole genome shotgun (WGS) entry which is preliminary data.</text>
</comment>
<dbReference type="PANTHER" id="PTHR11908">
    <property type="entry name" value="XANTHINE DEHYDROGENASE"/>
    <property type="match status" value="1"/>
</dbReference>
<dbReference type="Pfam" id="PF01315">
    <property type="entry name" value="Ald_Xan_dh_C"/>
    <property type="match status" value="1"/>
</dbReference>